<evidence type="ECO:0000256" key="1">
    <source>
        <dbReference type="SAM" id="MobiDB-lite"/>
    </source>
</evidence>
<keyword evidence="4" id="KW-1185">Reference proteome</keyword>
<name>A0A1B9J2W0_9TREE</name>
<protein>
    <submittedName>
        <fullName evidence="3">Uncharacterized protein</fullName>
    </submittedName>
</protein>
<accession>A0A1B9J2W0</accession>
<feature type="compositionally biased region" description="Low complexity" evidence="1">
    <location>
        <begin position="11"/>
        <end position="23"/>
    </location>
</feature>
<proteinExistence type="predicted"/>
<dbReference type="AlphaFoldDB" id="A0A1B9J2W0"/>
<feature type="region of interest" description="Disordered" evidence="1">
    <location>
        <begin position="1"/>
        <end position="62"/>
    </location>
</feature>
<feature type="transmembrane region" description="Helical" evidence="2">
    <location>
        <begin position="80"/>
        <end position="103"/>
    </location>
</feature>
<evidence type="ECO:0000313" key="3">
    <source>
        <dbReference type="EMBL" id="OCF62121.1"/>
    </source>
</evidence>
<reference evidence="3 4" key="1">
    <citation type="submission" date="2013-07" db="EMBL/GenBank/DDBJ databases">
        <title>The Genome Sequence of Kwoniella mangroviensis CBS10435.</title>
        <authorList>
            <consortium name="The Broad Institute Genome Sequencing Platform"/>
            <person name="Cuomo C."/>
            <person name="Litvintseva A."/>
            <person name="Chen Y."/>
            <person name="Heitman J."/>
            <person name="Sun S."/>
            <person name="Springer D."/>
            <person name="Dromer F."/>
            <person name="Young S.K."/>
            <person name="Zeng Q."/>
            <person name="Gargeya S."/>
            <person name="Fitzgerald M."/>
            <person name="Abouelleil A."/>
            <person name="Alvarado L."/>
            <person name="Berlin A.M."/>
            <person name="Chapman S.B."/>
            <person name="Dewar J."/>
            <person name="Goldberg J."/>
            <person name="Griggs A."/>
            <person name="Gujja S."/>
            <person name="Hansen M."/>
            <person name="Howarth C."/>
            <person name="Imamovic A."/>
            <person name="Larimer J."/>
            <person name="McCowan C."/>
            <person name="Murphy C."/>
            <person name="Pearson M."/>
            <person name="Priest M."/>
            <person name="Roberts A."/>
            <person name="Saif S."/>
            <person name="Shea T."/>
            <person name="Sykes S."/>
            <person name="Wortman J."/>
            <person name="Nusbaum C."/>
            <person name="Birren B."/>
        </authorList>
    </citation>
    <scope>NUCLEOTIDE SEQUENCE [LARGE SCALE GENOMIC DNA]</scope>
    <source>
        <strain evidence="3 4">CBS 10435</strain>
    </source>
</reference>
<organism evidence="3 4">
    <name type="scientific">Kwoniella mangroviensis CBS 10435</name>
    <dbReference type="NCBI Taxonomy" id="1331196"/>
    <lineage>
        <taxon>Eukaryota</taxon>
        <taxon>Fungi</taxon>
        <taxon>Dikarya</taxon>
        <taxon>Basidiomycota</taxon>
        <taxon>Agaricomycotina</taxon>
        <taxon>Tremellomycetes</taxon>
        <taxon>Tremellales</taxon>
        <taxon>Cryptococcaceae</taxon>
        <taxon>Kwoniella</taxon>
    </lineage>
</organism>
<keyword evidence="2" id="KW-0472">Membrane</keyword>
<keyword evidence="2" id="KW-0812">Transmembrane</keyword>
<sequence>MSVKFTPGPHPSSLSRSSSSKLPTPTPAPSVPNSPITVTFNKSTTTHKPSRLNTLNTNDIEGDLERQPLIRTRELNRPRYIWSIISGIIIIILIGVFIGFGGWRLGKGAGGGRWPGSPGV</sequence>
<dbReference type="EMBL" id="KI669459">
    <property type="protein sequence ID" value="OCF62121.1"/>
    <property type="molecule type" value="Genomic_DNA"/>
</dbReference>
<feature type="compositionally biased region" description="Polar residues" evidence="1">
    <location>
        <begin position="33"/>
        <end position="59"/>
    </location>
</feature>
<evidence type="ECO:0000313" key="4">
    <source>
        <dbReference type="Proteomes" id="UP000092583"/>
    </source>
</evidence>
<dbReference type="Proteomes" id="UP000092583">
    <property type="component" value="Unassembled WGS sequence"/>
</dbReference>
<gene>
    <name evidence="3" type="ORF">L486_01788</name>
</gene>
<evidence type="ECO:0000256" key="2">
    <source>
        <dbReference type="SAM" id="Phobius"/>
    </source>
</evidence>
<keyword evidence="2" id="KW-1133">Transmembrane helix</keyword>
<reference evidence="4" key="2">
    <citation type="submission" date="2013-12" db="EMBL/GenBank/DDBJ databases">
        <title>Evolution of pathogenesis and genome organization in the Tremellales.</title>
        <authorList>
            <person name="Cuomo C."/>
            <person name="Litvintseva A."/>
            <person name="Heitman J."/>
            <person name="Chen Y."/>
            <person name="Sun S."/>
            <person name="Springer D."/>
            <person name="Dromer F."/>
            <person name="Young S."/>
            <person name="Zeng Q."/>
            <person name="Chapman S."/>
            <person name="Gujja S."/>
            <person name="Saif S."/>
            <person name="Birren B."/>
        </authorList>
    </citation>
    <scope>NUCLEOTIDE SEQUENCE [LARGE SCALE GENOMIC DNA]</scope>
    <source>
        <strain evidence="4">CBS 10435</strain>
    </source>
</reference>
<dbReference type="OrthoDB" id="10572061at2759"/>